<name>A0A2S9MLE4_9BURK</name>
<gene>
    <name evidence="1" type="ORF">C6Q15_17525</name>
</gene>
<evidence type="ECO:0000313" key="1">
    <source>
        <dbReference type="EMBL" id="PRF59373.1"/>
    </source>
</evidence>
<reference evidence="1 2" key="1">
    <citation type="submission" date="2018-03" db="EMBL/GenBank/DDBJ databases">
        <authorList>
            <person name="Keele B.F."/>
        </authorList>
    </citation>
    <scope>NUCLEOTIDE SEQUENCE [LARGE SCALE GENOMIC DNA]</scope>
    <source>
        <strain evidence="1 2">AU19729</strain>
    </source>
</reference>
<evidence type="ECO:0000313" key="2">
    <source>
        <dbReference type="Proteomes" id="UP000238982"/>
    </source>
</evidence>
<organism evidence="1 2">
    <name type="scientific">Burkholderia multivorans</name>
    <dbReference type="NCBI Taxonomy" id="87883"/>
    <lineage>
        <taxon>Bacteria</taxon>
        <taxon>Pseudomonadati</taxon>
        <taxon>Pseudomonadota</taxon>
        <taxon>Betaproteobacteria</taxon>
        <taxon>Burkholderiales</taxon>
        <taxon>Burkholderiaceae</taxon>
        <taxon>Burkholderia</taxon>
        <taxon>Burkholderia cepacia complex</taxon>
    </lineage>
</organism>
<comment type="caution">
    <text evidence="1">The sequence shown here is derived from an EMBL/GenBank/DDBJ whole genome shotgun (WGS) entry which is preliminary data.</text>
</comment>
<dbReference type="EMBL" id="PVGH01000067">
    <property type="protein sequence ID" value="PRF59373.1"/>
    <property type="molecule type" value="Genomic_DNA"/>
</dbReference>
<dbReference type="Proteomes" id="UP000238982">
    <property type="component" value="Unassembled WGS sequence"/>
</dbReference>
<sequence length="133" mass="14223">MFEHAHPACGVPDEPAAYGRPSLLFPCAASKFDTGARRAGSGALSRCRAPDPAARGGFDLFTGLIGGRLGPAGRIRPSSPWLSFNLDAALACRKRNVHDPHSRHGRRVPRIIYGTGSISIETDAIDCSEKRNN</sequence>
<proteinExistence type="predicted"/>
<accession>A0A2S9MLE4</accession>
<protein>
    <submittedName>
        <fullName evidence="1">Uncharacterized protein</fullName>
    </submittedName>
</protein>
<dbReference type="AlphaFoldDB" id="A0A2S9MLE4"/>
<dbReference type="RefSeq" id="WP_105796844.1">
    <property type="nucleotide sequence ID" value="NZ_JAHPLO010000041.1"/>
</dbReference>